<evidence type="ECO:0000256" key="1">
    <source>
        <dbReference type="SAM" id="MobiDB-lite"/>
    </source>
</evidence>
<proteinExistence type="predicted"/>
<accession>A0A4Y2CY19</accession>
<evidence type="ECO:0000313" key="2">
    <source>
        <dbReference type="EMBL" id="GBM08737.1"/>
    </source>
</evidence>
<gene>
    <name evidence="2" type="ORF">AVEN_946_1</name>
</gene>
<dbReference type="EMBL" id="BGPR01000261">
    <property type="protein sequence ID" value="GBM08737.1"/>
    <property type="molecule type" value="Genomic_DNA"/>
</dbReference>
<keyword evidence="3" id="KW-1185">Reference proteome</keyword>
<evidence type="ECO:0000313" key="3">
    <source>
        <dbReference type="Proteomes" id="UP000499080"/>
    </source>
</evidence>
<sequence length="107" mass="12647">MAKRRLRHLAVVQNYEVRPKTVFAQLRNGKLKIECETITKKNNEREKAIKRANTSLRWQRERKQHPTVGRAPNLDCSEGRPSHRHWEEILVFAFQSVCAESECYFPV</sequence>
<reference evidence="2 3" key="1">
    <citation type="journal article" date="2019" name="Sci. Rep.">
        <title>Orb-weaving spider Araneus ventricosus genome elucidates the spidroin gene catalogue.</title>
        <authorList>
            <person name="Kono N."/>
            <person name="Nakamura H."/>
            <person name="Ohtoshi R."/>
            <person name="Moran D.A.P."/>
            <person name="Shinohara A."/>
            <person name="Yoshida Y."/>
            <person name="Fujiwara M."/>
            <person name="Mori M."/>
            <person name="Tomita M."/>
            <person name="Arakawa K."/>
        </authorList>
    </citation>
    <scope>NUCLEOTIDE SEQUENCE [LARGE SCALE GENOMIC DNA]</scope>
</reference>
<name>A0A4Y2CY19_ARAVE</name>
<comment type="caution">
    <text evidence="2">The sequence shown here is derived from an EMBL/GenBank/DDBJ whole genome shotgun (WGS) entry which is preliminary data.</text>
</comment>
<dbReference type="Proteomes" id="UP000499080">
    <property type="component" value="Unassembled WGS sequence"/>
</dbReference>
<feature type="region of interest" description="Disordered" evidence="1">
    <location>
        <begin position="59"/>
        <end position="78"/>
    </location>
</feature>
<dbReference type="AlphaFoldDB" id="A0A4Y2CY19"/>
<protein>
    <submittedName>
        <fullName evidence="2">Uncharacterized protein</fullName>
    </submittedName>
</protein>
<organism evidence="2 3">
    <name type="scientific">Araneus ventricosus</name>
    <name type="common">Orbweaver spider</name>
    <name type="synonym">Epeira ventricosa</name>
    <dbReference type="NCBI Taxonomy" id="182803"/>
    <lineage>
        <taxon>Eukaryota</taxon>
        <taxon>Metazoa</taxon>
        <taxon>Ecdysozoa</taxon>
        <taxon>Arthropoda</taxon>
        <taxon>Chelicerata</taxon>
        <taxon>Arachnida</taxon>
        <taxon>Araneae</taxon>
        <taxon>Araneomorphae</taxon>
        <taxon>Entelegynae</taxon>
        <taxon>Araneoidea</taxon>
        <taxon>Araneidae</taxon>
        <taxon>Araneus</taxon>
    </lineage>
</organism>